<evidence type="ECO:0000313" key="10">
    <source>
        <dbReference type="EMBL" id="OHA40568.1"/>
    </source>
</evidence>
<keyword evidence="6 9" id="KW-0030">Aminoacyl-tRNA synthetase</keyword>
<evidence type="ECO:0000256" key="1">
    <source>
        <dbReference type="ARBA" id="ARBA00013160"/>
    </source>
</evidence>
<gene>
    <name evidence="10" type="ORF">A3H68_01210</name>
</gene>
<keyword evidence="2 9" id="KW-0436">Ligase</keyword>
<dbReference type="InterPro" id="IPR002307">
    <property type="entry name" value="Tyr-tRNA-ligase"/>
</dbReference>
<evidence type="ECO:0000256" key="3">
    <source>
        <dbReference type="ARBA" id="ARBA00022741"/>
    </source>
</evidence>
<proteinExistence type="inferred from homology"/>
<keyword evidence="4 9" id="KW-0067">ATP-binding</keyword>
<dbReference type="GO" id="GO:0003723">
    <property type="term" value="F:RNA binding"/>
    <property type="evidence" value="ECO:0007669"/>
    <property type="project" value="InterPro"/>
</dbReference>
<dbReference type="CDD" id="cd00805">
    <property type="entry name" value="TyrRS_core"/>
    <property type="match status" value="1"/>
</dbReference>
<keyword evidence="3 9" id="KW-0547">Nucleotide-binding</keyword>
<evidence type="ECO:0000256" key="6">
    <source>
        <dbReference type="ARBA" id="ARBA00023146"/>
    </source>
</evidence>
<dbReference type="GO" id="GO:0005524">
    <property type="term" value="F:ATP binding"/>
    <property type="evidence" value="ECO:0007669"/>
    <property type="project" value="UniProtKB-KW"/>
</dbReference>
<dbReference type="GO" id="GO:0004831">
    <property type="term" value="F:tyrosine-tRNA ligase activity"/>
    <property type="evidence" value="ECO:0007669"/>
    <property type="project" value="UniProtKB-UniRule"/>
</dbReference>
<sequence>MFFAKEKEIVTDDKKIDELLSRGVKDVFVMDSLRARLKSGKQLRVKLGFDPTGAQIHLGRAVILRKLREFQQLGHKVVFIIGDYTARIGDPSDKLNKRPMLTADKIEENLKDYKTQVGKILDLKSIEFRRNSEWLKQLGFSEIAELAESFSVQQMSNRRNFKERFEKGEEVSLREFLYPLMQGYDSVAIGADIEIGGFDQLFNLKAGRIIQRHYGKTEQDVLTGKMLPGMDGRKMSTSWGNVVNVVDSQDEMFGKIMSLRDELIGDYFELCTDVAMEEVTLIRKDLAGGLLHPKEAKTRLAFEITGLYHGKEVAEEARDRFREVFQGGGMPEDAPQVKPNDGEDLASLLLRVGIVKSKSDFRRLLNEGALERVGHGNIEDLKAMPVSGSAYKIGKRRFIKII</sequence>
<dbReference type="PANTHER" id="PTHR11766">
    <property type="entry name" value="TYROSYL-TRNA SYNTHETASE"/>
    <property type="match status" value="1"/>
</dbReference>
<keyword evidence="5 9" id="KW-0648">Protein biosynthesis</keyword>
<dbReference type="InterPro" id="IPR036986">
    <property type="entry name" value="S4_RNA-bd_sf"/>
</dbReference>
<organism evidence="10 11">
    <name type="scientific">Candidatus Taylorbacteria bacterium RIFCSPLOWO2_02_FULL_46_40</name>
    <dbReference type="NCBI Taxonomy" id="1802329"/>
    <lineage>
        <taxon>Bacteria</taxon>
        <taxon>Candidatus Tayloriibacteriota</taxon>
    </lineage>
</organism>
<comment type="catalytic activity">
    <reaction evidence="7">
        <text>tRNA(Tyr) + L-tyrosine + ATP = L-tyrosyl-tRNA(Tyr) + AMP + diphosphate + H(+)</text>
        <dbReference type="Rhea" id="RHEA:10220"/>
        <dbReference type="Rhea" id="RHEA-COMP:9706"/>
        <dbReference type="Rhea" id="RHEA-COMP:9707"/>
        <dbReference type="ChEBI" id="CHEBI:15378"/>
        <dbReference type="ChEBI" id="CHEBI:30616"/>
        <dbReference type="ChEBI" id="CHEBI:33019"/>
        <dbReference type="ChEBI" id="CHEBI:58315"/>
        <dbReference type="ChEBI" id="CHEBI:78442"/>
        <dbReference type="ChEBI" id="CHEBI:78536"/>
        <dbReference type="ChEBI" id="CHEBI:456215"/>
        <dbReference type="EC" id="6.1.1.1"/>
    </reaction>
</comment>
<dbReference type="GO" id="GO:0005829">
    <property type="term" value="C:cytosol"/>
    <property type="evidence" value="ECO:0007669"/>
    <property type="project" value="TreeGrafter"/>
</dbReference>
<dbReference type="NCBIfam" id="TIGR00234">
    <property type="entry name" value="tyrS"/>
    <property type="match status" value="1"/>
</dbReference>
<protein>
    <recommendedName>
        <fullName evidence="1 8">Tyrosine--tRNA ligase</fullName>
        <ecNumber evidence="1 8">6.1.1.1</ecNumber>
    </recommendedName>
</protein>
<dbReference type="PANTHER" id="PTHR11766:SF1">
    <property type="entry name" value="TYROSINE--TRNA LIGASE"/>
    <property type="match status" value="1"/>
</dbReference>
<dbReference type="Proteomes" id="UP000176429">
    <property type="component" value="Unassembled WGS sequence"/>
</dbReference>
<dbReference type="EC" id="6.1.1.1" evidence="1 8"/>
<reference evidence="10 11" key="1">
    <citation type="journal article" date="2016" name="Nat. Commun.">
        <title>Thousands of microbial genomes shed light on interconnected biogeochemical processes in an aquifer system.</title>
        <authorList>
            <person name="Anantharaman K."/>
            <person name="Brown C.T."/>
            <person name="Hug L.A."/>
            <person name="Sharon I."/>
            <person name="Castelle C.J."/>
            <person name="Probst A.J."/>
            <person name="Thomas B.C."/>
            <person name="Singh A."/>
            <person name="Wilkins M.J."/>
            <person name="Karaoz U."/>
            <person name="Brodie E.L."/>
            <person name="Williams K.H."/>
            <person name="Hubbard S.S."/>
            <person name="Banfield J.F."/>
        </authorList>
    </citation>
    <scope>NUCLEOTIDE SEQUENCE [LARGE SCALE GENOMIC DNA]</scope>
</reference>
<dbReference type="Gene3D" id="3.40.50.620">
    <property type="entry name" value="HUPs"/>
    <property type="match status" value="1"/>
</dbReference>
<dbReference type="InterPro" id="IPR024088">
    <property type="entry name" value="Tyr-tRNA-ligase_bac-type"/>
</dbReference>
<dbReference type="PRINTS" id="PR01040">
    <property type="entry name" value="TRNASYNTHTYR"/>
</dbReference>
<dbReference type="Pfam" id="PF00579">
    <property type="entry name" value="tRNA-synt_1b"/>
    <property type="match status" value="1"/>
</dbReference>
<dbReference type="EMBL" id="MHSH01000049">
    <property type="protein sequence ID" value="OHA40568.1"/>
    <property type="molecule type" value="Genomic_DNA"/>
</dbReference>
<dbReference type="Gene3D" id="3.10.290.10">
    <property type="entry name" value="RNA-binding S4 domain"/>
    <property type="match status" value="1"/>
</dbReference>
<dbReference type="InterPro" id="IPR002305">
    <property type="entry name" value="aa-tRNA-synth_Ic"/>
</dbReference>
<dbReference type="SUPFAM" id="SSF52374">
    <property type="entry name" value="Nucleotidylyl transferase"/>
    <property type="match status" value="1"/>
</dbReference>
<evidence type="ECO:0000256" key="9">
    <source>
        <dbReference type="RuleBase" id="RU363036"/>
    </source>
</evidence>
<name>A0A1G2NWY2_9BACT</name>
<dbReference type="AlphaFoldDB" id="A0A1G2NWY2"/>
<evidence type="ECO:0000256" key="5">
    <source>
        <dbReference type="ARBA" id="ARBA00022917"/>
    </source>
</evidence>
<dbReference type="SUPFAM" id="SSF55174">
    <property type="entry name" value="Alpha-L RNA-binding motif"/>
    <property type="match status" value="1"/>
</dbReference>
<dbReference type="InterPro" id="IPR014729">
    <property type="entry name" value="Rossmann-like_a/b/a_fold"/>
</dbReference>
<accession>A0A1G2NWY2</accession>
<dbReference type="Gene3D" id="1.10.240.10">
    <property type="entry name" value="Tyrosyl-Transfer RNA Synthetase"/>
    <property type="match status" value="1"/>
</dbReference>
<comment type="caution">
    <text evidence="10">The sequence shown here is derived from an EMBL/GenBank/DDBJ whole genome shotgun (WGS) entry which is preliminary data.</text>
</comment>
<comment type="similarity">
    <text evidence="9">Belongs to the class-I aminoacyl-tRNA synthetase family.</text>
</comment>
<evidence type="ECO:0000256" key="8">
    <source>
        <dbReference type="NCBIfam" id="TIGR00234"/>
    </source>
</evidence>
<evidence type="ECO:0000256" key="7">
    <source>
        <dbReference type="ARBA" id="ARBA00048248"/>
    </source>
</evidence>
<evidence type="ECO:0000256" key="4">
    <source>
        <dbReference type="ARBA" id="ARBA00022840"/>
    </source>
</evidence>
<dbReference type="GO" id="GO:0006437">
    <property type="term" value="P:tyrosyl-tRNA aminoacylation"/>
    <property type="evidence" value="ECO:0007669"/>
    <property type="project" value="UniProtKB-UniRule"/>
</dbReference>
<evidence type="ECO:0000313" key="11">
    <source>
        <dbReference type="Proteomes" id="UP000176429"/>
    </source>
</evidence>
<evidence type="ECO:0000256" key="2">
    <source>
        <dbReference type="ARBA" id="ARBA00022598"/>
    </source>
</evidence>